<reference evidence="2 3" key="1">
    <citation type="submission" date="2019-07" db="EMBL/GenBank/DDBJ databases">
        <authorList>
            <person name="Hibberd C M."/>
            <person name="Gehrig L. J."/>
            <person name="Chang H.-W."/>
            <person name="Venkatesh S."/>
        </authorList>
    </citation>
    <scope>NUCLEOTIDE SEQUENCE [LARGE SCALE GENOMIC DNA]</scope>
    <source>
        <strain evidence="2">Blautia_luti_SSTS_Bg7063</strain>
    </source>
</reference>
<feature type="domain" description="Glycosyl transferase family 1" evidence="1">
    <location>
        <begin position="232"/>
        <end position="387"/>
    </location>
</feature>
<dbReference type="GO" id="GO:0009011">
    <property type="term" value="F:alpha-1,4-glucan glucosyltransferase (ADP-glucose donor) activity"/>
    <property type="evidence" value="ECO:0007669"/>
    <property type="project" value="UniProtKB-EC"/>
</dbReference>
<protein>
    <submittedName>
        <fullName evidence="2">Capsular glucan synthase</fullName>
        <ecNumber evidence="2">2.4.1.21</ecNumber>
    </submittedName>
</protein>
<dbReference type="Pfam" id="PF00534">
    <property type="entry name" value="Glycos_transf_1"/>
    <property type="match status" value="1"/>
</dbReference>
<name>A0A564W684_9FIRM</name>
<dbReference type="Proteomes" id="UP000408482">
    <property type="component" value="Unassembled WGS sequence"/>
</dbReference>
<dbReference type="SUPFAM" id="SSF53756">
    <property type="entry name" value="UDP-Glycosyltransferase/glycogen phosphorylase"/>
    <property type="match status" value="1"/>
</dbReference>
<evidence type="ECO:0000259" key="1">
    <source>
        <dbReference type="Pfam" id="PF00534"/>
    </source>
</evidence>
<accession>A0A564W684</accession>
<organism evidence="2 3">
    <name type="scientific">Blautia luti</name>
    <dbReference type="NCBI Taxonomy" id="89014"/>
    <lineage>
        <taxon>Bacteria</taxon>
        <taxon>Bacillati</taxon>
        <taxon>Bacillota</taxon>
        <taxon>Clostridia</taxon>
        <taxon>Lachnospirales</taxon>
        <taxon>Lachnospiraceae</taxon>
        <taxon>Blautia</taxon>
    </lineage>
</organism>
<dbReference type="AlphaFoldDB" id="A0A564W684"/>
<keyword evidence="2" id="KW-0808">Transferase</keyword>
<dbReference type="Gene3D" id="3.40.50.2000">
    <property type="entry name" value="Glycogen Phosphorylase B"/>
    <property type="match status" value="2"/>
</dbReference>
<evidence type="ECO:0000313" key="2">
    <source>
        <dbReference type="EMBL" id="VUX40170.1"/>
    </source>
</evidence>
<keyword evidence="3" id="KW-1185">Reference proteome</keyword>
<dbReference type="InterPro" id="IPR001296">
    <property type="entry name" value="Glyco_trans_1"/>
</dbReference>
<evidence type="ECO:0000313" key="3">
    <source>
        <dbReference type="Proteomes" id="UP000408482"/>
    </source>
</evidence>
<dbReference type="EMBL" id="CABHNW010000139">
    <property type="protein sequence ID" value="VUX40170.1"/>
    <property type="molecule type" value="Genomic_DNA"/>
</dbReference>
<dbReference type="PANTHER" id="PTHR12526:SF638">
    <property type="entry name" value="SPORE COAT PROTEIN SA"/>
    <property type="match status" value="1"/>
</dbReference>
<dbReference type="PANTHER" id="PTHR12526">
    <property type="entry name" value="GLYCOSYLTRANSFERASE"/>
    <property type="match status" value="1"/>
</dbReference>
<proteinExistence type="predicted"/>
<gene>
    <name evidence="2" type="primary">glgA_2</name>
    <name evidence="2" type="ORF">RSSSTS7063_00771</name>
</gene>
<dbReference type="RefSeq" id="WP_144094695.1">
    <property type="nucleotide sequence ID" value="NZ_CABHMX010000004.1"/>
</dbReference>
<sequence>MRILLVNYRYFISGGPEKYMFNIKKMLEDNGHEVIPFSIHSNKNVETEYSKYFVEPIGSRDATYFEECKKTPKVMWQMLTRSIYSTEVEKAIKKEIKDVKPDLVYIIHFVNKLSPSVICGAKKMGVPVVLRLSDYFLLCPRFDFMYNKKPCEECLTKGYRTCIKKRCVKGSLFASVVRVFSMKVHKAMNVYKGVDAFITPSEFLKKKLIENGFDENKITCIPTFTASKSEVGKPQVGTYGLYFGRVTEEKGVDTVVKAYEMMPDRHVKIMGDDTTDEAKRLKAYIKEKNIKNVEFLGFKAGEELEEIIKGARFTLIPSIWYDNLPNTALESFQYSKPVIASNIGSLPELVLDGVNGYLFKPADAQELCEKVALLDDDAVVKKMGAASRDRLEERFAPQTHYDTLMKVFDRVRK</sequence>
<keyword evidence="2" id="KW-0328">Glycosyltransferase</keyword>
<dbReference type="EC" id="2.4.1.21" evidence="2"/>